<feature type="region of interest" description="Disordered" evidence="2">
    <location>
        <begin position="69"/>
        <end position="210"/>
    </location>
</feature>
<dbReference type="Pfam" id="PF01585">
    <property type="entry name" value="G-patch"/>
    <property type="match status" value="1"/>
</dbReference>
<dbReference type="InterPro" id="IPR000467">
    <property type="entry name" value="G_patch_dom"/>
</dbReference>
<organism evidence="5 6">
    <name type="scientific">Mesorhabditis belari</name>
    <dbReference type="NCBI Taxonomy" id="2138241"/>
    <lineage>
        <taxon>Eukaryota</taxon>
        <taxon>Metazoa</taxon>
        <taxon>Ecdysozoa</taxon>
        <taxon>Nematoda</taxon>
        <taxon>Chromadorea</taxon>
        <taxon>Rhabditida</taxon>
        <taxon>Rhabditina</taxon>
        <taxon>Rhabditomorpha</taxon>
        <taxon>Rhabditoidea</taxon>
        <taxon>Rhabditidae</taxon>
        <taxon>Mesorhabditinae</taxon>
        <taxon>Mesorhabditis</taxon>
    </lineage>
</organism>
<evidence type="ECO:0000256" key="2">
    <source>
        <dbReference type="SAM" id="MobiDB-lite"/>
    </source>
</evidence>
<dbReference type="PANTHER" id="PTHR46528">
    <property type="entry name" value="PROTEIN SON"/>
    <property type="match status" value="1"/>
</dbReference>
<feature type="compositionally biased region" description="Basic and acidic residues" evidence="2">
    <location>
        <begin position="448"/>
        <end position="464"/>
    </location>
</feature>
<feature type="domain" description="G-patch" evidence="4">
    <location>
        <begin position="794"/>
        <end position="840"/>
    </location>
</feature>
<feature type="compositionally biased region" description="Polar residues" evidence="2">
    <location>
        <begin position="276"/>
        <end position="299"/>
    </location>
</feature>
<dbReference type="PROSITE" id="PS50174">
    <property type="entry name" value="G_PATCH"/>
    <property type="match status" value="1"/>
</dbReference>
<dbReference type="AlphaFoldDB" id="A0AAF3EFJ5"/>
<sequence length="952" mass="105278">MFVARHPAFCSFVIIVSQIASTAKLAWNLVSSLRKAEEGRKDEKEKQVSADALVDDLLKVVKKSEQPFSMDDVVEDLKKQKKHSKEKKHKKKKSKKSRDKDRSRSASSERRSRKREKEKNSPSRRRRKSGSSSPSEEALKKHKTPTFDKISSDDDLPLGADFHSLQSTKADKENGSKASKSADSVAEKEFMLPVRSDKDKKKEHSPSPPLVKSEILKLDVNEKKKGEMVPRIIKKIAIGKLSLPVAKEETKKIDQPVVEEKEPMPSTSTMKDEPMPSTSAIPLPTSLSAPNLPIETNGSEIKLPAEPTESTVSELVTDDISDGSIPEDVKTGTAIKKRESKHSSRRRSVSSSSDGSDTEKKNKAGKGRGKRLPGMHSERDKDNGKSPRKRPATSSKNEKSRRSRSRSTSRKRARRSTSKSKRKRSKSRSRSPRRRRSSSPRSNRNSRRKNERDRNKDDGDAREEKIDKGKLLAIAKKKSRLLQQMGIMTSAGEPTMAATISGKSIDELVEYCQRVSKREEKEAQRKLGEEVSSDSEFEDFMAGTVKHPYAVNTTQTLGGITINIANAVPLPIRTVQERMLDESTLRLCYPVSSGTIHKEKTDTEWVPVDKNDVPVTVTNAVKQHKAVTSLQIEEAKKQGVQITPSPLIPPPPVPPSFDNLLSGPGAPPTFIEPLLPPPPLPPMFVPASEDKIIIKDPKKSKRDAPADVAKVLALRASAMQKLETDPNDYESRQAIQECDEDMQAWASQSHGSVPGKFTGSTGLRTLTADELQPHDPRFHAWVKKDQFKIMKPLTTGVGLRLMQKMGWRPGEGLGKDRIGDVEPLQLDVKFDRKGLAASTEQRGKKGGGVVHPTQQISQNVGGGAAWNPPDLGARNPISLLMEFAAKRRLSAPSFRFIEEGPPNSRRFNCAVIVNGVEYVPAVSSAQKKHAKNVCAQVALQALGIIRADPTVQ</sequence>
<feature type="compositionally biased region" description="Basic and acidic residues" evidence="2">
    <location>
        <begin position="98"/>
        <end position="121"/>
    </location>
</feature>
<proteinExistence type="predicted"/>
<dbReference type="Gene3D" id="3.30.160.20">
    <property type="match status" value="1"/>
</dbReference>
<dbReference type="InterPro" id="IPR014720">
    <property type="entry name" value="dsRBD_dom"/>
</dbReference>
<feature type="compositionally biased region" description="Basic residues" evidence="2">
    <location>
        <begin position="399"/>
        <end position="447"/>
    </location>
</feature>
<dbReference type="PANTHER" id="PTHR46528:SF1">
    <property type="entry name" value="PROTEIN SON"/>
    <property type="match status" value="1"/>
</dbReference>
<dbReference type="PROSITE" id="PS50137">
    <property type="entry name" value="DS_RBD"/>
    <property type="match status" value="1"/>
</dbReference>
<feature type="compositionally biased region" description="Basic residues" evidence="2">
    <location>
        <begin position="338"/>
        <end position="348"/>
    </location>
</feature>
<dbReference type="GO" id="GO:0003723">
    <property type="term" value="F:RNA binding"/>
    <property type="evidence" value="ECO:0007669"/>
    <property type="project" value="UniProtKB-UniRule"/>
</dbReference>
<evidence type="ECO:0000313" key="6">
    <source>
        <dbReference type="WBParaSite" id="MBELARI_LOCUS12741.1"/>
    </source>
</evidence>
<accession>A0AAF3EFJ5</accession>
<dbReference type="Proteomes" id="UP000887575">
    <property type="component" value="Unassembled WGS sequence"/>
</dbReference>
<dbReference type="SUPFAM" id="SSF54768">
    <property type="entry name" value="dsRNA-binding domain-like"/>
    <property type="match status" value="1"/>
</dbReference>
<dbReference type="GO" id="GO:0051726">
    <property type="term" value="P:regulation of cell cycle"/>
    <property type="evidence" value="ECO:0007669"/>
    <property type="project" value="InterPro"/>
</dbReference>
<feature type="compositionally biased region" description="Basic residues" evidence="2">
    <location>
        <begin position="79"/>
        <end position="97"/>
    </location>
</feature>
<evidence type="ECO:0000259" key="4">
    <source>
        <dbReference type="PROSITE" id="PS50174"/>
    </source>
</evidence>
<dbReference type="InterPro" id="IPR032922">
    <property type="entry name" value="SON"/>
</dbReference>
<feature type="compositionally biased region" description="Basic and acidic residues" evidence="2">
    <location>
        <begin position="185"/>
        <end position="205"/>
    </location>
</feature>
<feature type="region of interest" description="Disordered" evidence="2">
    <location>
        <begin position="252"/>
        <end position="464"/>
    </location>
</feature>
<evidence type="ECO:0000313" key="5">
    <source>
        <dbReference type="Proteomes" id="UP000887575"/>
    </source>
</evidence>
<dbReference type="SMART" id="SM00358">
    <property type="entry name" value="DSRM"/>
    <property type="match status" value="1"/>
</dbReference>
<dbReference type="Pfam" id="PF00035">
    <property type="entry name" value="dsrm"/>
    <property type="match status" value="1"/>
</dbReference>
<keyword evidence="5" id="KW-1185">Reference proteome</keyword>
<dbReference type="GO" id="GO:0048024">
    <property type="term" value="P:regulation of mRNA splicing, via spliceosome"/>
    <property type="evidence" value="ECO:0007669"/>
    <property type="project" value="TreeGrafter"/>
</dbReference>
<evidence type="ECO:0000256" key="1">
    <source>
        <dbReference type="PROSITE-ProRule" id="PRU00266"/>
    </source>
</evidence>
<reference evidence="6" key="1">
    <citation type="submission" date="2024-02" db="UniProtKB">
        <authorList>
            <consortium name="WormBaseParasite"/>
        </authorList>
    </citation>
    <scope>IDENTIFICATION</scope>
</reference>
<protein>
    <submittedName>
        <fullName evidence="6">G-patch domain-containing protein</fullName>
    </submittedName>
</protein>
<keyword evidence="1" id="KW-0694">RNA-binding</keyword>
<feature type="compositionally biased region" description="Basic and acidic residues" evidence="2">
    <location>
        <begin position="252"/>
        <end position="263"/>
    </location>
</feature>
<name>A0AAF3EFJ5_9BILA</name>
<evidence type="ECO:0000259" key="3">
    <source>
        <dbReference type="PROSITE" id="PS50137"/>
    </source>
</evidence>
<feature type="domain" description="DRBM" evidence="3">
    <location>
        <begin position="875"/>
        <end position="944"/>
    </location>
</feature>
<dbReference type="SMART" id="SM00443">
    <property type="entry name" value="G_patch"/>
    <property type="match status" value="1"/>
</dbReference>
<dbReference type="WBParaSite" id="MBELARI_LOCUS12741.1">
    <property type="protein sequence ID" value="MBELARI_LOCUS12741.1"/>
    <property type="gene ID" value="MBELARI_LOCUS12741"/>
</dbReference>
<feature type="compositionally biased region" description="Basic and acidic residues" evidence="2">
    <location>
        <begin position="376"/>
        <end position="385"/>
    </location>
</feature>
<feature type="compositionally biased region" description="Basic residues" evidence="2">
    <location>
        <begin position="363"/>
        <end position="373"/>
    </location>
</feature>